<dbReference type="Gene3D" id="3.40.50.1820">
    <property type="entry name" value="alpha/beta hydrolase"/>
    <property type="match status" value="1"/>
</dbReference>
<name>A0ABZ0YZ67_9GAMM</name>
<reference evidence="4 5" key="1">
    <citation type="submission" date="2023-11" db="EMBL/GenBank/DDBJ databases">
        <title>MicrobeMod: A computational toolkit for identifying prokaryotic methylation and restriction-modification with nanopore sequencing.</title>
        <authorList>
            <person name="Crits-Christoph A."/>
            <person name="Kang S.C."/>
            <person name="Lee H."/>
            <person name="Ostrov N."/>
        </authorList>
    </citation>
    <scope>NUCLEOTIDE SEQUENCE [LARGE SCALE GENOMIC DNA]</scope>
    <source>
        <strain evidence="4 5">ATCC 49870</strain>
    </source>
</reference>
<dbReference type="InterPro" id="IPR029058">
    <property type="entry name" value="AB_hydrolase_fold"/>
</dbReference>
<keyword evidence="5" id="KW-1185">Reference proteome</keyword>
<dbReference type="SUPFAM" id="SSF53474">
    <property type="entry name" value="alpha/beta-Hydrolases"/>
    <property type="match status" value="1"/>
</dbReference>
<dbReference type="EMBL" id="CP140153">
    <property type="protein sequence ID" value="WQH16522.1"/>
    <property type="molecule type" value="Genomic_DNA"/>
</dbReference>
<evidence type="ECO:0000256" key="2">
    <source>
        <dbReference type="ARBA" id="ARBA00022801"/>
    </source>
</evidence>
<comment type="similarity">
    <text evidence="1">Belongs to the AB hydrolase superfamily. AB hydrolase 2 family.</text>
</comment>
<feature type="domain" description="Phospholipase/carboxylesterase/thioesterase" evidence="3">
    <location>
        <begin position="7"/>
        <end position="203"/>
    </location>
</feature>
<dbReference type="InterPro" id="IPR050565">
    <property type="entry name" value="LYPA1-2/EST-like"/>
</dbReference>
<accession>A0ABZ0YZ67</accession>
<proteinExistence type="inferred from homology"/>
<protein>
    <recommendedName>
        <fullName evidence="3">Phospholipase/carboxylesterase/thioesterase domain-containing protein</fullName>
    </recommendedName>
</protein>
<dbReference type="PANTHER" id="PTHR10655:SF17">
    <property type="entry name" value="LYSOPHOSPHOLIPASE-LIKE PROTEIN 1"/>
    <property type="match status" value="1"/>
</dbReference>
<dbReference type="PANTHER" id="PTHR10655">
    <property type="entry name" value="LYSOPHOSPHOLIPASE-RELATED"/>
    <property type="match status" value="1"/>
</dbReference>
<dbReference type="InterPro" id="IPR003140">
    <property type="entry name" value="PLipase/COase/thioEstase"/>
</dbReference>
<evidence type="ECO:0000313" key="5">
    <source>
        <dbReference type="Proteomes" id="UP001327459"/>
    </source>
</evidence>
<dbReference type="Pfam" id="PF02230">
    <property type="entry name" value="Abhydrolase_2"/>
    <property type="match status" value="1"/>
</dbReference>
<organism evidence="4 5">
    <name type="scientific">Guyparkeria halophila</name>
    <dbReference type="NCBI Taxonomy" id="47960"/>
    <lineage>
        <taxon>Bacteria</taxon>
        <taxon>Pseudomonadati</taxon>
        <taxon>Pseudomonadota</taxon>
        <taxon>Gammaproteobacteria</taxon>
        <taxon>Chromatiales</taxon>
        <taxon>Thioalkalibacteraceae</taxon>
        <taxon>Guyparkeria</taxon>
    </lineage>
</organism>
<evidence type="ECO:0000259" key="3">
    <source>
        <dbReference type="Pfam" id="PF02230"/>
    </source>
</evidence>
<dbReference type="Proteomes" id="UP001327459">
    <property type="component" value="Chromosome"/>
</dbReference>
<evidence type="ECO:0000313" key="4">
    <source>
        <dbReference type="EMBL" id="WQH16522.1"/>
    </source>
</evidence>
<evidence type="ECO:0000256" key="1">
    <source>
        <dbReference type="ARBA" id="ARBA00006499"/>
    </source>
</evidence>
<gene>
    <name evidence="4" type="ORF">SR882_01090</name>
</gene>
<keyword evidence="2" id="KW-0378">Hydrolase</keyword>
<dbReference type="RefSeq" id="WP_322521513.1">
    <property type="nucleotide sequence ID" value="NZ_CP140153.1"/>
</dbReference>
<sequence length="212" mass="23084">MSRPLHLFLFHGLGADGDDLAPISDLITERVALTDHHWQVHRPDAPVSPVSLNGGLPMPSWFDLIADNGGIEADRDSLAGITADLQQQVQDTVGDDPYILGGFSQGGVLANRLMLTLPRPPLAAVMLSTWLPAPEQIVRPTDGRDPAVFIGHGEHDNLIPVRAAGMVNAFLQDCGLSNVTEQHYPVEHGILPEELQDITEWLNDYLNKQGAR</sequence>